<dbReference type="InterPro" id="IPR029066">
    <property type="entry name" value="PLP-binding_barrel"/>
</dbReference>
<evidence type="ECO:0000256" key="1">
    <source>
        <dbReference type="ARBA" id="ARBA00001933"/>
    </source>
</evidence>
<dbReference type="PANTHER" id="PTHR43727">
    <property type="entry name" value="DIAMINOPIMELATE DECARBOXYLASE"/>
    <property type="match status" value="1"/>
</dbReference>
<dbReference type="GO" id="GO:0009089">
    <property type="term" value="P:lysine biosynthetic process via diaminopimelate"/>
    <property type="evidence" value="ECO:0007669"/>
    <property type="project" value="TreeGrafter"/>
</dbReference>
<dbReference type="OrthoDB" id="3275594at2"/>
<dbReference type="eggNOG" id="COG0019">
    <property type="taxonomic scope" value="Bacteria"/>
</dbReference>
<reference evidence="4 5" key="1">
    <citation type="journal article" date="2010" name="Stand. Genomic Sci.">
        <title>Complete genome sequence of Segniliparus rotundus type strain (CDC 1076).</title>
        <authorList>
            <person name="Sikorski J."/>
            <person name="Lapidus A."/>
            <person name="Copeland A."/>
            <person name="Misra M."/>
            <person name="Glavina Del Rio T."/>
            <person name="Nolan M."/>
            <person name="Lucas S."/>
            <person name="Chen F."/>
            <person name="Tice H."/>
            <person name="Cheng J.F."/>
            <person name="Jando M."/>
            <person name="Schneider S."/>
            <person name="Bruce D."/>
            <person name="Goodwin L."/>
            <person name="Pitluck S."/>
            <person name="Liolios K."/>
            <person name="Mikhailova N."/>
            <person name="Pati A."/>
            <person name="Ivanova N."/>
            <person name="Mavromatis K."/>
            <person name="Chen A."/>
            <person name="Palaniappan K."/>
            <person name="Chertkov O."/>
            <person name="Land M."/>
            <person name="Hauser L."/>
            <person name="Chang Y.J."/>
            <person name="Jeffries C.D."/>
            <person name="Brettin T."/>
            <person name="Detter J.C."/>
            <person name="Han C."/>
            <person name="Rohde M."/>
            <person name="Goker M."/>
            <person name="Bristow J."/>
            <person name="Eisen J.A."/>
            <person name="Markowitz V."/>
            <person name="Hugenholtz P."/>
            <person name="Kyrpides N.C."/>
            <person name="Klenk H.P."/>
        </authorList>
    </citation>
    <scope>NUCLEOTIDE SEQUENCE [LARGE SCALE GENOMIC DNA]</scope>
    <source>
        <strain evidence="5">ATCC BAA-972 / CDC 1076 / CIP 108378 / DSM 44985 / JCM 13578</strain>
    </source>
</reference>
<dbReference type="Gene3D" id="2.40.37.10">
    <property type="entry name" value="Lyase, Ornithine Decarboxylase, Chain A, domain 1"/>
    <property type="match status" value="1"/>
</dbReference>
<evidence type="ECO:0000313" key="4">
    <source>
        <dbReference type="EMBL" id="ADG98887.1"/>
    </source>
</evidence>
<gene>
    <name evidence="4" type="ordered locus">Srot_2443</name>
</gene>
<sequence>MELIRNNKGSVALPAINPPWVRATLDDPDFLRDTSAAVAGPFHVVFPERFAENLDSFIRALEAAGVEGVVYYGKKANKARCFTRRCANRDGAGVDVASSAELVEALAAGVRGKDLVVTGPAKNTELLWTAARHGALIAIDALDELERTIALAQDIAGVRILLRVLPETNGASRFGLDTMELERALARCAEERERVRMEGFSFHLSGYAVAPRAQLSSELVDRCVQARARGLVADSVSIGGGFAMNYLEPGDWAEFMSGYQDEWFHARKKFAYFYPYHQTPVGADMLADILRSGLAPGYRALAEKFAKNKVRLLLEPGRALLDGCGFSVFPVQGFKERGDYGVIAVGGVSMSVSAQWFDSEYLPDPELWPETGEHEPVPACAGGSTCLETDMLMWRKVWLARRPQFGDLLVYHNTAGYQMDFTESGFHQLPLPPKIPVMLKDGRPKRLPESGVL</sequence>
<keyword evidence="5" id="KW-1185">Reference proteome</keyword>
<dbReference type="Pfam" id="PF02784">
    <property type="entry name" value="Orn_Arg_deC_N"/>
    <property type="match status" value="1"/>
</dbReference>
<dbReference type="SUPFAM" id="SSF51419">
    <property type="entry name" value="PLP-binding barrel"/>
    <property type="match status" value="1"/>
</dbReference>
<dbReference type="STRING" id="640132.Srot_2443"/>
<dbReference type="PANTHER" id="PTHR43727:SF2">
    <property type="entry name" value="GROUP IV DECARBOXYLASE"/>
    <property type="match status" value="1"/>
</dbReference>
<accession>D6ZBD5</accession>
<evidence type="ECO:0000256" key="2">
    <source>
        <dbReference type="ARBA" id="ARBA00022898"/>
    </source>
</evidence>
<dbReference type="KEGG" id="srt:Srot_2443"/>
<organism evidence="4 5">
    <name type="scientific">Segniliparus rotundus (strain ATCC BAA-972 / CDC 1076 / CIP 108378 / DSM 44985 / JCM 13578)</name>
    <dbReference type="NCBI Taxonomy" id="640132"/>
    <lineage>
        <taxon>Bacteria</taxon>
        <taxon>Bacillati</taxon>
        <taxon>Actinomycetota</taxon>
        <taxon>Actinomycetes</taxon>
        <taxon>Mycobacteriales</taxon>
        <taxon>Segniliparaceae</taxon>
        <taxon>Segniliparus</taxon>
    </lineage>
</organism>
<dbReference type="GO" id="GO:0008836">
    <property type="term" value="F:diaminopimelate decarboxylase activity"/>
    <property type="evidence" value="ECO:0007669"/>
    <property type="project" value="TreeGrafter"/>
</dbReference>
<dbReference type="HOGENOM" id="CLU_042407_0_0_11"/>
<dbReference type="Gene3D" id="3.20.20.10">
    <property type="entry name" value="Alanine racemase"/>
    <property type="match status" value="1"/>
</dbReference>
<dbReference type="EMBL" id="CP001958">
    <property type="protein sequence ID" value="ADG98887.1"/>
    <property type="molecule type" value="Genomic_DNA"/>
</dbReference>
<dbReference type="AlphaFoldDB" id="D6ZBD5"/>
<dbReference type="SUPFAM" id="SSF50621">
    <property type="entry name" value="Alanine racemase C-terminal domain-like"/>
    <property type="match status" value="1"/>
</dbReference>
<evidence type="ECO:0000313" key="5">
    <source>
        <dbReference type="Proteomes" id="UP000002247"/>
    </source>
</evidence>
<proteinExistence type="predicted"/>
<dbReference type="RefSeq" id="WP_013139337.1">
    <property type="nucleotide sequence ID" value="NC_014168.1"/>
</dbReference>
<keyword evidence="2" id="KW-0663">Pyridoxal phosphate</keyword>
<dbReference type="Proteomes" id="UP000002247">
    <property type="component" value="Chromosome"/>
</dbReference>
<dbReference type="InterPro" id="IPR009006">
    <property type="entry name" value="Ala_racemase/Decarboxylase_C"/>
</dbReference>
<name>D6ZBD5_SEGRD</name>
<comment type="cofactor">
    <cofactor evidence="1">
        <name>pyridoxal 5'-phosphate</name>
        <dbReference type="ChEBI" id="CHEBI:597326"/>
    </cofactor>
</comment>
<feature type="domain" description="Orn/DAP/Arg decarboxylase 2 N-terminal" evidence="3">
    <location>
        <begin position="65"/>
        <end position="252"/>
    </location>
</feature>
<dbReference type="InterPro" id="IPR022644">
    <property type="entry name" value="De-COase2_N"/>
</dbReference>
<evidence type="ECO:0000259" key="3">
    <source>
        <dbReference type="Pfam" id="PF02784"/>
    </source>
</evidence>
<protein>
    <submittedName>
        <fullName evidence="4">Orn/DAP/Arg decarboxylase 2</fullName>
    </submittedName>
</protein>